<proteinExistence type="predicted"/>
<keyword evidence="5" id="KW-1185">Reference proteome</keyword>
<dbReference type="Pfam" id="PF13704">
    <property type="entry name" value="Glyco_tranf_2_4"/>
    <property type="match status" value="1"/>
</dbReference>
<dbReference type="PANTHER" id="PTHR21461">
    <property type="entry name" value="GLYCOSYLTRANSFERASE FAMILY 92 PROTEIN"/>
    <property type="match status" value="1"/>
</dbReference>
<comment type="subcellular location">
    <subcellularLocation>
        <location evidence="1">Membrane</location>
        <topology evidence="1">Single-pass membrane protein</topology>
    </subcellularLocation>
</comment>
<dbReference type="AlphaFoldDB" id="A0A417Y5V3"/>
<sequence>MMVRDEVDIVAAMVEHHVAQGLDHLIVTDNASVDGTREVLEEYAAQGVIELHHDPVHRKQQHSVVTAMARRARTHFAADWVVNADADEFFVPVDKRLTLRDALEEIPVGLFAFTAEVHNMVGPPAERGAGIGRLHWRDRRSVAELNRVGIHAQPTPNALHRGDSEVVVAQGNHFVSLPSRGQPAPELEIEVYHLPWRSWSQLERKVLNAGLGYAASPDLRPSKNHHGMADYRRYLQGRLRYAYLLRTPRIEDLEGGEVASFERDTWLDSHLRALTGRAVLPHQLARCLADEASDLIGPVEHAEGAHLGSLFHGLEQENLALGARLAAWERKVHAMNGQIRNLKRDTRRR</sequence>
<dbReference type="GO" id="GO:0016757">
    <property type="term" value="F:glycosyltransferase activity"/>
    <property type="evidence" value="ECO:0007669"/>
    <property type="project" value="TreeGrafter"/>
</dbReference>
<keyword evidence="3" id="KW-1133">Transmembrane helix</keyword>
<evidence type="ECO:0000313" key="5">
    <source>
        <dbReference type="Proteomes" id="UP000283644"/>
    </source>
</evidence>
<keyword evidence="3" id="KW-0472">Membrane</keyword>
<gene>
    <name evidence="4" type="ORF">D0Z08_06100</name>
</gene>
<keyword evidence="4" id="KW-0808">Transferase</keyword>
<dbReference type="Proteomes" id="UP000283644">
    <property type="component" value="Unassembled WGS sequence"/>
</dbReference>
<dbReference type="PANTHER" id="PTHR21461:SF69">
    <property type="entry name" value="GLYCOSYLTRANSFERASE FAMILY 92 PROTEIN"/>
    <property type="match status" value="1"/>
</dbReference>
<dbReference type="GO" id="GO:0016020">
    <property type="term" value="C:membrane"/>
    <property type="evidence" value="ECO:0007669"/>
    <property type="project" value="UniProtKB-SubCell"/>
</dbReference>
<reference evidence="4 5" key="1">
    <citation type="submission" date="2018-09" db="EMBL/GenBank/DDBJ databases">
        <title>Genome sequencing of Nocardioides immobilis CCTCC AB 2017083 for comparison to Nocardioides silvaticus.</title>
        <authorList>
            <person name="Li C."/>
            <person name="Wang G."/>
        </authorList>
    </citation>
    <scope>NUCLEOTIDE SEQUENCE [LARGE SCALE GENOMIC DNA]</scope>
    <source>
        <strain evidence="4 5">CCTCC AB 2017083</strain>
    </source>
</reference>
<dbReference type="GO" id="GO:0005737">
    <property type="term" value="C:cytoplasm"/>
    <property type="evidence" value="ECO:0007669"/>
    <property type="project" value="TreeGrafter"/>
</dbReference>
<dbReference type="SUPFAM" id="SSF53448">
    <property type="entry name" value="Nucleotide-diphospho-sugar transferases"/>
    <property type="match status" value="1"/>
</dbReference>
<dbReference type="OrthoDB" id="565316at2"/>
<evidence type="ECO:0000256" key="1">
    <source>
        <dbReference type="ARBA" id="ARBA00004167"/>
    </source>
</evidence>
<name>A0A417Y5V3_9ACTN</name>
<accession>A0A417Y5V3</accession>
<dbReference type="InterPro" id="IPR029044">
    <property type="entry name" value="Nucleotide-diphossugar_trans"/>
</dbReference>
<dbReference type="EMBL" id="QXGH01000011">
    <property type="protein sequence ID" value="RHW28082.1"/>
    <property type="molecule type" value="Genomic_DNA"/>
</dbReference>
<evidence type="ECO:0000256" key="3">
    <source>
        <dbReference type="ARBA" id="ARBA00022989"/>
    </source>
</evidence>
<organism evidence="4 5">
    <name type="scientific">Nocardioides immobilis</name>
    <dbReference type="NCBI Taxonomy" id="2049295"/>
    <lineage>
        <taxon>Bacteria</taxon>
        <taxon>Bacillati</taxon>
        <taxon>Actinomycetota</taxon>
        <taxon>Actinomycetes</taxon>
        <taxon>Propionibacteriales</taxon>
        <taxon>Nocardioidaceae</taxon>
        <taxon>Nocardioides</taxon>
    </lineage>
</organism>
<comment type="caution">
    <text evidence="4">The sequence shown here is derived from an EMBL/GenBank/DDBJ whole genome shotgun (WGS) entry which is preliminary data.</text>
</comment>
<evidence type="ECO:0000313" key="4">
    <source>
        <dbReference type="EMBL" id="RHW28082.1"/>
    </source>
</evidence>
<keyword evidence="2" id="KW-0812">Transmembrane</keyword>
<protein>
    <submittedName>
        <fullName evidence="4">Glycosyltransferase family 2 protein</fullName>
    </submittedName>
</protein>
<evidence type="ECO:0000256" key="2">
    <source>
        <dbReference type="ARBA" id="ARBA00022692"/>
    </source>
</evidence>
<dbReference type="Gene3D" id="3.90.550.10">
    <property type="entry name" value="Spore Coat Polysaccharide Biosynthesis Protein SpsA, Chain A"/>
    <property type="match status" value="1"/>
</dbReference>